<dbReference type="AlphaFoldDB" id="A0AAE0DEH9"/>
<feature type="region of interest" description="Disordered" evidence="1">
    <location>
        <begin position="153"/>
        <end position="183"/>
    </location>
</feature>
<dbReference type="Proteomes" id="UP001281614">
    <property type="component" value="Unassembled WGS sequence"/>
</dbReference>
<organism evidence="2 3">
    <name type="scientific">Colletotrichum kahawae</name>
    <name type="common">Coffee berry disease fungus</name>
    <dbReference type="NCBI Taxonomy" id="34407"/>
    <lineage>
        <taxon>Eukaryota</taxon>
        <taxon>Fungi</taxon>
        <taxon>Dikarya</taxon>
        <taxon>Ascomycota</taxon>
        <taxon>Pezizomycotina</taxon>
        <taxon>Sordariomycetes</taxon>
        <taxon>Hypocreomycetidae</taxon>
        <taxon>Glomerellales</taxon>
        <taxon>Glomerellaceae</taxon>
        <taxon>Colletotrichum</taxon>
        <taxon>Colletotrichum gloeosporioides species complex</taxon>
    </lineage>
</organism>
<reference evidence="2" key="1">
    <citation type="submission" date="2023-02" db="EMBL/GenBank/DDBJ databases">
        <title>Colletotrichum kahawae CIFC_Que2 genome sequencing and assembly.</title>
        <authorList>
            <person name="Baroncelli R."/>
        </authorList>
    </citation>
    <scope>NUCLEOTIDE SEQUENCE</scope>
    <source>
        <strain evidence="2">CIFC_Que2</strain>
    </source>
</reference>
<protein>
    <submittedName>
        <fullName evidence="2">Uncharacterized protein</fullName>
    </submittedName>
</protein>
<keyword evidence="3" id="KW-1185">Reference proteome</keyword>
<evidence type="ECO:0000313" key="3">
    <source>
        <dbReference type="Proteomes" id="UP001281614"/>
    </source>
</evidence>
<proteinExistence type="predicted"/>
<evidence type="ECO:0000256" key="1">
    <source>
        <dbReference type="SAM" id="MobiDB-lite"/>
    </source>
</evidence>
<evidence type="ECO:0000313" key="2">
    <source>
        <dbReference type="EMBL" id="KAK2774950.1"/>
    </source>
</evidence>
<accession>A0AAE0DEH9</accession>
<name>A0AAE0DEH9_COLKA</name>
<comment type="caution">
    <text evidence="2">The sequence shown here is derived from an EMBL/GenBank/DDBJ whole genome shotgun (WGS) entry which is preliminary data.</text>
</comment>
<gene>
    <name evidence="2" type="ORF">CKAH01_13003</name>
</gene>
<dbReference type="EMBL" id="VYYT01000041">
    <property type="protein sequence ID" value="KAK2774950.1"/>
    <property type="molecule type" value="Genomic_DNA"/>
</dbReference>
<sequence length="183" mass="19984">MREAVDGRRGSGQLSLVIIPVWAAAAQSFRSRRCAGPVCHILARRWRGSYRGDHRLDRGTGTSIRDALLCVCVAVFAPDEKDGGGLIQTQHTLQPQRFTKTDGRLPGVKNQRNVTGVALSRNIQRHFLRFPGLGVRRASFGDAKDVVERQRLRVSDDDSVDPGQLESRADHTTQTAAGGTGGE</sequence>